<gene>
    <name evidence="1" type="ORF">OUZ56_000230</name>
</gene>
<sequence length="69" mass="7702">MQILSFATVAYLCQKSSQDDKPGTWLLAHYLLGTLRLSSGKDELTIRLVVLFSVSIGMADFQKEHSNNN</sequence>
<evidence type="ECO:0000313" key="1">
    <source>
        <dbReference type="EMBL" id="KAK4018160.1"/>
    </source>
</evidence>
<keyword evidence="2" id="KW-1185">Reference proteome</keyword>
<protein>
    <submittedName>
        <fullName evidence="1">Uncharacterized protein</fullName>
    </submittedName>
</protein>
<organism evidence="1 2">
    <name type="scientific">Daphnia magna</name>
    <dbReference type="NCBI Taxonomy" id="35525"/>
    <lineage>
        <taxon>Eukaryota</taxon>
        <taxon>Metazoa</taxon>
        <taxon>Ecdysozoa</taxon>
        <taxon>Arthropoda</taxon>
        <taxon>Crustacea</taxon>
        <taxon>Branchiopoda</taxon>
        <taxon>Diplostraca</taxon>
        <taxon>Cladocera</taxon>
        <taxon>Anomopoda</taxon>
        <taxon>Daphniidae</taxon>
        <taxon>Daphnia</taxon>
    </lineage>
</organism>
<evidence type="ECO:0000313" key="2">
    <source>
        <dbReference type="Proteomes" id="UP001234178"/>
    </source>
</evidence>
<reference evidence="1 2" key="1">
    <citation type="journal article" date="2023" name="Nucleic Acids Res.">
        <title>The hologenome of Daphnia magna reveals possible DNA methylation and microbiome-mediated evolution of the host genome.</title>
        <authorList>
            <person name="Chaturvedi A."/>
            <person name="Li X."/>
            <person name="Dhandapani V."/>
            <person name="Marshall H."/>
            <person name="Kissane S."/>
            <person name="Cuenca-Cambronero M."/>
            <person name="Asole G."/>
            <person name="Calvet F."/>
            <person name="Ruiz-Romero M."/>
            <person name="Marangio P."/>
            <person name="Guigo R."/>
            <person name="Rago D."/>
            <person name="Mirbahai L."/>
            <person name="Eastwood N."/>
            <person name="Colbourne J.K."/>
            <person name="Zhou J."/>
            <person name="Mallon E."/>
            <person name="Orsini L."/>
        </authorList>
    </citation>
    <scope>NUCLEOTIDE SEQUENCE [LARGE SCALE GENOMIC DNA]</scope>
    <source>
        <strain evidence="1">LRV0_1</strain>
    </source>
</reference>
<name>A0ABQ9ZZQ8_9CRUS</name>
<proteinExistence type="predicted"/>
<comment type="caution">
    <text evidence="1">The sequence shown here is derived from an EMBL/GenBank/DDBJ whole genome shotgun (WGS) entry which is preliminary data.</text>
</comment>
<dbReference type="Proteomes" id="UP001234178">
    <property type="component" value="Unassembled WGS sequence"/>
</dbReference>
<dbReference type="EMBL" id="JAOYFB010000036">
    <property type="protein sequence ID" value="KAK4018160.1"/>
    <property type="molecule type" value="Genomic_DNA"/>
</dbReference>
<accession>A0ABQ9ZZQ8</accession>